<dbReference type="RefSeq" id="WP_160179086.1">
    <property type="nucleotide sequence ID" value="NZ_CP047656.1"/>
</dbReference>
<keyword evidence="3" id="KW-1185">Reference proteome</keyword>
<dbReference type="KEGG" id="pmes:FX988_01555"/>
<dbReference type="EMBL" id="CP047656">
    <property type="protein sequence ID" value="QHJ11327.1"/>
    <property type="molecule type" value="Genomic_DNA"/>
</dbReference>
<accession>A0A857JK21</accession>
<feature type="chain" id="PRO_5032287586" description="DUF3718 domain-containing protein" evidence="1">
    <location>
        <begin position="23"/>
        <end position="104"/>
    </location>
</feature>
<dbReference type="InterPro" id="IPR022193">
    <property type="entry name" value="DUF3718"/>
</dbReference>
<evidence type="ECO:0000313" key="3">
    <source>
        <dbReference type="Proteomes" id="UP000464524"/>
    </source>
</evidence>
<sequence>MKNLVIASVFGFSALSATSVSAEYMDPSVEKKLVKVCAAIKSDSRVRLHMAIKRSGIKPRELAKGLVCNGYDPVTYAALNNANKTGVLMAKKLNVDYQELLAKL</sequence>
<evidence type="ECO:0000256" key="1">
    <source>
        <dbReference type="SAM" id="SignalP"/>
    </source>
</evidence>
<organism evidence="2 3">
    <name type="scientific">Paraglaciecola mesophila</name>
    <dbReference type="NCBI Taxonomy" id="197222"/>
    <lineage>
        <taxon>Bacteria</taxon>
        <taxon>Pseudomonadati</taxon>
        <taxon>Pseudomonadota</taxon>
        <taxon>Gammaproteobacteria</taxon>
        <taxon>Alteromonadales</taxon>
        <taxon>Alteromonadaceae</taxon>
        <taxon>Paraglaciecola</taxon>
    </lineage>
</organism>
<dbReference type="Pfam" id="PF12514">
    <property type="entry name" value="DUF3718"/>
    <property type="match status" value="1"/>
</dbReference>
<keyword evidence="1" id="KW-0732">Signal</keyword>
<gene>
    <name evidence="2" type="ORF">FX988_01555</name>
</gene>
<evidence type="ECO:0008006" key="4">
    <source>
        <dbReference type="Google" id="ProtNLM"/>
    </source>
</evidence>
<protein>
    <recommendedName>
        <fullName evidence="4">DUF3718 domain-containing protein</fullName>
    </recommendedName>
</protein>
<name>A0A857JK21_9ALTE</name>
<feature type="signal peptide" evidence="1">
    <location>
        <begin position="1"/>
        <end position="22"/>
    </location>
</feature>
<proteinExistence type="predicted"/>
<evidence type="ECO:0000313" key="2">
    <source>
        <dbReference type="EMBL" id="QHJ11327.1"/>
    </source>
</evidence>
<dbReference type="OrthoDB" id="6387977at2"/>
<reference evidence="2 3" key="1">
    <citation type="submission" date="2019-12" db="EMBL/GenBank/DDBJ databases">
        <title>Genome sequencing and assembly of endphytes of Porphyra tenera.</title>
        <authorList>
            <person name="Park J.M."/>
            <person name="Shin R."/>
            <person name="Jo S.H."/>
        </authorList>
    </citation>
    <scope>NUCLEOTIDE SEQUENCE [LARGE SCALE GENOMIC DNA]</scope>
    <source>
        <strain evidence="2 3">GPM4</strain>
    </source>
</reference>
<dbReference type="Proteomes" id="UP000464524">
    <property type="component" value="Chromosome"/>
</dbReference>
<dbReference type="AlphaFoldDB" id="A0A857JK21"/>